<dbReference type="GO" id="GO:0042127">
    <property type="term" value="P:regulation of cell population proliferation"/>
    <property type="evidence" value="ECO:0007669"/>
    <property type="project" value="UniProtKB-ARBA"/>
</dbReference>
<reference evidence="8 9" key="1">
    <citation type="journal article" date="2020" name="Nature">
        <title>Six reference-quality genomes reveal evolution of bat adaptations.</title>
        <authorList>
            <person name="Jebb D."/>
            <person name="Huang Z."/>
            <person name="Pippel M."/>
            <person name="Hughes G.M."/>
            <person name="Lavrichenko K."/>
            <person name="Devanna P."/>
            <person name="Winkler S."/>
            <person name="Jermiin L.S."/>
            <person name="Skirmuntt E.C."/>
            <person name="Katzourakis A."/>
            <person name="Burkitt-Gray L."/>
            <person name="Ray D.A."/>
            <person name="Sullivan K.A.M."/>
            <person name="Roscito J.G."/>
            <person name="Kirilenko B.M."/>
            <person name="Davalos L.M."/>
            <person name="Corthals A.P."/>
            <person name="Power M.L."/>
            <person name="Jones G."/>
            <person name="Ransome R.D."/>
            <person name="Dechmann D.K.N."/>
            <person name="Locatelli A.G."/>
            <person name="Puechmaille S.J."/>
            <person name="Fedrigo O."/>
            <person name="Jarvis E.D."/>
            <person name="Hiller M."/>
            <person name="Vernes S.C."/>
            <person name="Myers E.W."/>
            <person name="Teeling E.C."/>
        </authorList>
    </citation>
    <scope>NUCLEOTIDE SEQUENCE [LARGE SCALE GENOMIC DNA]</scope>
    <source>
        <strain evidence="8">MRouAeg1</strain>
        <tissue evidence="8">Muscle</tissue>
    </source>
</reference>
<keyword evidence="3" id="KW-0832">Ubl conjugation</keyword>
<dbReference type="PANTHER" id="PTHR46105:SF2">
    <property type="entry name" value="NUCLEUS ACCUMBENS-ASSOCIATED PROTEIN 2"/>
    <property type="match status" value="1"/>
</dbReference>
<dbReference type="GO" id="GO:0000978">
    <property type="term" value="F:RNA polymerase II cis-regulatory region sequence-specific DNA binding"/>
    <property type="evidence" value="ECO:0007669"/>
    <property type="project" value="TreeGrafter"/>
</dbReference>
<proteinExistence type="predicted"/>
<dbReference type="SMART" id="SM00225">
    <property type="entry name" value="BTB"/>
    <property type="match status" value="1"/>
</dbReference>
<dbReference type="AlphaFoldDB" id="A0A7J8IPJ6"/>
<evidence type="ECO:0000259" key="6">
    <source>
        <dbReference type="PROSITE" id="PS50097"/>
    </source>
</evidence>
<evidence type="ECO:0000256" key="4">
    <source>
        <dbReference type="ARBA" id="ARBA00023242"/>
    </source>
</evidence>
<dbReference type="Gene3D" id="1.10.10.2590">
    <property type="entry name" value="BEN domain"/>
    <property type="match status" value="1"/>
</dbReference>
<feature type="region of interest" description="Disordered" evidence="5">
    <location>
        <begin position="517"/>
        <end position="586"/>
    </location>
</feature>
<feature type="compositionally biased region" description="Polar residues" evidence="5">
    <location>
        <begin position="241"/>
        <end position="264"/>
    </location>
</feature>
<protein>
    <submittedName>
        <fullName evidence="8">NACC family member 2</fullName>
    </submittedName>
</protein>
<sequence length="586" mass="62453">MAQMLHIEIPNFGNTVLGCLNEQRLLGLYCDVSIVVKGQAFKAHRAVLAASSLYFRELFSSTSKSAFELPGSVPPACFQQILSFCYTGRLSMAASEQLVVMYTAGFLQIQHIVERGADPMFKVSPPHCDSQTAVTEDAGSAPQSPCTQLQPAAAPAPPYAASPSVPIPLLTRVKHEAAELPPAAGPGLAPKRPLESGPRDGTAVAVGAAVAAGTAPLKLPRVSYYGVPSLATLIPSIQQVPYSQGERTSPGASSLPTTDSPTSYHNEEDEEDDEAYDTMAEDQYGQMYIKASGSYAVQEKPEPVPLESRSCVLIRRDLVALPASLISQIGYRCHPKLYSEGDPGEKLELVAGSGVYITRGQLMNCHLCAGVKHKVLLRRLLATFFDRNTLANSCGTGIRSSTSDPSRKPLDSRVLNAVKLYCQNFAPSFKESEMNVIAADMCTNARRVRKRWLPKIKSMLPEGVEMYRTVMGASAAGLALDPELPPAAAQVLEQRLYAERRGDPAAIVALRTDATNGDLGATANPAFEAGQEADGPGSVIQEVAAPEPLPPDGQGSPQPFEQSSASSSRPQTPAARRQEGAYAGTL</sequence>
<gene>
    <name evidence="8" type="ORF">HJG63_013878</name>
</gene>
<feature type="region of interest" description="Disordered" evidence="5">
    <location>
        <begin position="181"/>
        <end position="200"/>
    </location>
</feature>
<dbReference type="GO" id="GO:0031981">
    <property type="term" value="C:nuclear lumen"/>
    <property type="evidence" value="ECO:0007669"/>
    <property type="project" value="UniProtKB-ARBA"/>
</dbReference>
<evidence type="ECO:0000256" key="2">
    <source>
        <dbReference type="ARBA" id="ARBA00022499"/>
    </source>
</evidence>
<dbReference type="PROSITE" id="PS50097">
    <property type="entry name" value="BTB"/>
    <property type="match status" value="1"/>
</dbReference>
<dbReference type="EMBL" id="JACASE010000003">
    <property type="protein sequence ID" value="KAF6486085.1"/>
    <property type="molecule type" value="Genomic_DNA"/>
</dbReference>
<dbReference type="Pfam" id="PF00651">
    <property type="entry name" value="BTB"/>
    <property type="match status" value="1"/>
</dbReference>
<evidence type="ECO:0000256" key="1">
    <source>
        <dbReference type="ARBA" id="ARBA00004123"/>
    </source>
</evidence>
<evidence type="ECO:0000256" key="5">
    <source>
        <dbReference type="SAM" id="MobiDB-lite"/>
    </source>
</evidence>
<dbReference type="GO" id="GO:0045892">
    <property type="term" value="P:negative regulation of DNA-templated transcription"/>
    <property type="evidence" value="ECO:0007669"/>
    <property type="project" value="UniProtKB-ARBA"/>
</dbReference>
<evidence type="ECO:0000313" key="8">
    <source>
        <dbReference type="EMBL" id="KAF6486085.1"/>
    </source>
</evidence>
<dbReference type="Gene3D" id="3.30.710.10">
    <property type="entry name" value="Potassium Channel Kv1.1, Chain A"/>
    <property type="match status" value="1"/>
</dbReference>
<dbReference type="InterPro" id="IPR000210">
    <property type="entry name" value="BTB/POZ_dom"/>
</dbReference>
<dbReference type="InterPro" id="IPR011333">
    <property type="entry name" value="SKP1/BTB/POZ_sf"/>
</dbReference>
<keyword evidence="9" id="KW-1185">Reference proteome</keyword>
<feature type="compositionally biased region" description="Polar residues" evidence="5">
    <location>
        <begin position="141"/>
        <end position="150"/>
    </location>
</feature>
<dbReference type="Proteomes" id="UP000593571">
    <property type="component" value="Unassembled WGS sequence"/>
</dbReference>
<feature type="domain" description="BTB" evidence="6">
    <location>
        <begin position="30"/>
        <end position="94"/>
    </location>
</feature>
<feature type="region of interest" description="Disordered" evidence="5">
    <location>
        <begin position="241"/>
        <end position="274"/>
    </location>
</feature>
<dbReference type="OrthoDB" id="10261408at2759"/>
<dbReference type="PROSITE" id="PS51457">
    <property type="entry name" value="BEN"/>
    <property type="match status" value="1"/>
</dbReference>
<dbReference type="PANTHER" id="PTHR46105">
    <property type="entry name" value="AGAP004733-PA"/>
    <property type="match status" value="1"/>
</dbReference>
<organism evidence="8 9">
    <name type="scientific">Rousettus aegyptiacus</name>
    <name type="common">Egyptian fruit bat</name>
    <name type="synonym">Pteropus aegyptiacus</name>
    <dbReference type="NCBI Taxonomy" id="9407"/>
    <lineage>
        <taxon>Eukaryota</taxon>
        <taxon>Metazoa</taxon>
        <taxon>Chordata</taxon>
        <taxon>Craniata</taxon>
        <taxon>Vertebrata</taxon>
        <taxon>Euteleostomi</taxon>
        <taxon>Mammalia</taxon>
        <taxon>Eutheria</taxon>
        <taxon>Laurasiatheria</taxon>
        <taxon>Chiroptera</taxon>
        <taxon>Yinpterochiroptera</taxon>
        <taxon>Pteropodoidea</taxon>
        <taxon>Pteropodidae</taxon>
        <taxon>Rousettinae</taxon>
        <taxon>Rousettus</taxon>
    </lineage>
</organism>
<dbReference type="FunFam" id="1.10.10.2590:FF:000002">
    <property type="entry name" value="Putative nucleus accumbens-associated protein 2"/>
    <property type="match status" value="1"/>
</dbReference>
<keyword evidence="2" id="KW-1017">Isopeptide bond</keyword>
<dbReference type="Pfam" id="PF10523">
    <property type="entry name" value="BEN"/>
    <property type="match status" value="1"/>
</dbReference>
<evidence type="ECO:0000256" key="3">
    <source>
        <dbReference type="ARBA" id="ARBA00022843"/>
    </source>
</evidence>
<feature type="compositionally biased region" description="Low complexity" evidence="5">
    <location>
        <begin position="181"/>
        <end position="190"/>
    </location>
</feature>
<dbReference type="InterPro" id="IPR018379">
    <property type="entry name" value="BEN_domain"/>
</dbReference>
<feature type="region of interest" description="Disordered" evidence="5">
    <location>
        <begin position="127"/>
        <end position="157"/>
    </location>
</feature>
<comment type="subcellular location">
    <subcellularLocation>
        <location evidence="1">Nucleus</location>
    </subcellularLocation>
</comment>
<evidence type="ECO:0000313" key="9">
    <source>
        <dbReference type="Proteomes" id="UP000593571"/>
    </source>
</evidence>
<dbReference type="SUPFAM" id="SSF54695">
    <property type="entry name" value="POZ domain"/>
    <property type="match status" value="1"/>
</dbReference>
<keyword evidence="4" id="KW-0539">Nucleus</keyword>
<feature type="compositionally biased region" description="Polar residues" evidence="5">
    <location>
        <begin position="555"/>
        <end position="571"/>
    </location>
</feature>
<accession>A0A7J8IPJ6</accession>
<dbReference type="SMART" id="SM01025">
    <property type="entry name" value="BEN"/>
    <property type="match status" value="1"/>
</dbReference>
<dbReference type="GO" id="GO:0000981">
    <property type="term" value="F:DNA-binding transcription factor activity, RNA polymerase II-specific"/>
    <property type="evidence" value="ECO:0007669"/>
    <property type="project" value="TreeGrafter"/>
</dbReference>
<dbReference type="FunFam" id="3.30.710.10:FF:000009">
    <property type="entry name" value="Zinc finger and BTB domain-containing 37"/>
    <property type="match status" value="1"/>
</dbReference>
<name>A0A7J8IPJ6_ROUAE</name>
<evidence type="ECO:0000259" key="7">
    <source>
        <dbReference type="PROSITE" id="PS51457"/>
    </source>
</evidence>
<comment type="caution">
    <text evidence="8">The sequence shown here is derived from an EMBL/GenBank/DDBJ whole genome shotgun (WGS) entry which is preliminary data.</text>
</comment>
<dbReference type="InterPro" id="IPR050457">
    <property type="entry name" value="ZnFinger_BTB_dom_contain"/>
</dbReference>
<feature type="domain" description="BEN" evidence="7">
    <location>
        <begin position="352"/>
        <end position="449"/>
    </location>
</feature>